<dbReference type="GO" id="GO:0008168">
    <property type="term" value="F:methyltransferase activity"/>
    <property type="evidence" value="ECO:0007669"/>
    <property type="project" value="UniProtKB-KW"/>
</dbReference>
<organism evidence="1 2">
    <name type="scientific">Vibrio qingdaonensis</name>
    <dbReference type="NCBI Taxonomy" id="2829491"/>
    <lineage>
        <taxon>Bacteria</taxon>
        <taxon>Pseudomonadati</taxon>
        <taxon>Pseudomonadota</taxon>
        <taxon>Gammaproteobacteria</taxon>
        <taxon>Vibrionales</taxon>
        <taxon>Vibrionaceae</taxon>
        <taxon>Vibrio</taxon>
    </lineage>
</organism>
<gene>
    <name evidence="1" type="ORF">MD535_20635</name>
</gene>
<proteinExistence type="predicted"/>
<dbReference type="Pfam" id="PF13489">
    <property type="entry name" value="Methyltransf_23"/>
    <property type="match status" value="1"/>
</dbReference>
<dbReference type="PANTHER" id="PTHR43861">
    <property type="entry name" value="TRANS-ACONITATE 2-METHYLTRANSFERASE-RELATED"/>
    <property type="match status" value="1"/>
</dbReference>
<evidence type="ECO:0000313" key="1">
    <source>
        <dbReference type="EMBL" id="MCW8348396.1"/>
    </source>
</evidence>
<dbReference type="CDD" id="cd02440">
    <property type="entry name" value="AdoMet_MTases"/>
    <property type="match status" value="1"/>
</dbReference>
<keyword evidence="2" id="KW-1185">Reference proteome</keyword>
<keyword evidence="1" id="KW-0808">Transferase</keyword>
<dbReference type="Proteomes" id="UP001155587">
    <property type="component" value="Unassembled WGS sequence"/>
</dbReference>
<protein>
    <submittedName>
        <fullName evidence="1">Class I SAM-dependent methyltransferase</fullName>
    </submittedName>
</protein>
<keyword evidence="1" id="KW-0489">Methyltransferase</keyword>
<dbReference type="AlphaFoldDB" id="A0A9X3HYC0"/>
<dbReference type="Gene3D" id="3.40.50.150">
    <property type="entry name" value="Vaccinia Virus protein VP39"/>
    <property type="match status" value="1"/>
</dbReference>
<name>A0A9X3HYC0_9VIBR</name>
<sequence>MSITSSFYEENAESLAGQYNALPPTMVHHVWEKYWPSSGNDVLDIGAGSGRDSLWLTTRGCQVIACEPCNKLREIGEALTGKDVYWSDDKLPNLDRISKQGQTFDVILLSAVWMHIPINLRKSAIQTLGSLLKRDGIIVLSLRYGPFRDRRESFPVSVTELKELASKSNLTLVDVFDGDDMQCRQEVSWQTVVMLNK</sequence>
<reference evidence="1" key="1">
    <citation type="submission" date="2022-02" db="EMBL/GenBank/DDBJ databases">
        <title>Vibrio sp. nov, a new bacterium isolated from seawater.</title>
        <authorList>
            <person name="Yuan Y."/>
        </authorList>
    </citation>
    <scope>NUCLEOTIDE SEQUENCE</scope>
    <source>
        <strain evidence="1">ZSDZ65</strain>
    </source>
</reference>
<dbReference type="InterPro" id="IPR029063">
    <property type="entry name" value="SAM-dependent_MTases_sf"/>
</dbReference>
<comment type="caution">
    <text evidence="1">The sequence shown here is derived from an EMBL/GenBank/DDBJ whole genome shotgun (WGS) entry which is preliminary data.</text>
</comment>
<dbReference type="EMBL" id="JAKRRY010000037">
    <property type="protein sequence ID" value="MCW8348396.1"/>
    <property type="molecule type" value="Genomic_DNA"/>
</dbReference>
<dbReference type="GO" id="GO:0032259">
    <property type="term" value="P:methylation"/>
    <property type="evidence" value="ECO:0007669"/>
    <property type="project" value="UniProtKB-KW"/>
</dbReference>
<evidence type="ECO:0000313" key="2">
    <source>
        <dbReference type="Proteomes" id="UP001155587"/>
    </source>
</evidence>
<dbReference type="SUPFAM" id="SSF53335">
    <property type="entry name" value="S-adenosyl-L-methionine-dependent methyltransferases"/>
    <property type="match status" value="1"/>
</dbReference>
<dbReference type="RefSeq" id="WP_265676913.1">
    <property type="nucleotide sequence ID" value="NZ_JAKRRY010000037.1"/>
</dbReference>
<accession>A0A9X3HYC0</accession>